<keyword evidence="1" id="KW-0472">Membrane</keyword>
<keyword evidence="3" id="KW-0328">Glycosyltransferase</keyword>
<keyword evidence="1" id="KW-1133">Transmembrane helix</keyword>
<dbReference type="Proteomes" id="UP000076008">
    <property type="component" value="Unassembled WGS sequence"/>
</dbReference>
<proteinExistence type="predicted"/>
<evidence type="ECO:0000256" key="1">
    <source>
        <dbReference type="SAM" id="Phobius"/>
    </source>
</evidence>
<evidence type="ECO:0000313" key="4">
    <source>
        <dbReference type="Proteomes" id="UP000076008"/>
    </source>
</evidence>
<feature type="transmembrane region" description="Helical" evidence="1">
    <location>
        <begin position="267"/>
        <end position="289"/>
    </location>
</feature>
<dbReference type="GO" id="GO:0016757">
    <property type="term" value="F:glycosyltransferase activity"/>
    <property type="evidence" value="ECO:0007669"/>
    <property type="project" value="UniProtKB-KW"/>
</dbReference>
<dbReference type="CDD" id="cd04179">
    <property type="entry name" value="DPM_DPG-synthase_like"/>
    <property type="match status" value="1"/>
</dbReference>
<organism evidence="3 4">
    <name type="scientific">Enterobacter cloacae</name>
    <dbReference type="NCBI Taxonomy" id="550"/>
    <lineage>
        <taxon>Bacteria</taxon>
        <taxon>Pseudomonadati</taxon>
        <taxon>Pseudomonadota</taxon>
        <taxon>Gammaproteobacteria</taxon>
        <taxon>Enterobacterales</taxon>
        <taxon>Enterobacteriaceae</taxon>
        <taxon>Enterobacter</taxon>
        <taxon>Enterobacter cloacae complex</taxon>
    </lineage>
</organism>
<dbReference type="Pfam" id="PF00535">
    <property type="entry name" value="Glycos_transf_2"/>
    <property type="match status" value="1"/>
</dbReference>
<feature type="domain" description="Glycosyltransferase 2-like" evidence="2">
    <location>
        <begin position="7"/>
        <end position="167"/>
    </location>
</feature>
<sequence>MKLIIQIPCYNEAETLAIALKALPRQVEGFSKVEYLIIDDGSQDDTVRVAKECGVDYVVSHSGNKGLARAFMTGLDACLSKGADVIVNTDADNQYCADDIPTLVAPILEGRAEMVIGERPISTIEHFSPVKKMLQKLGSWVVRLASKSSIPDAPSGFRAMSRETAQKLIVFNDYTYTLETIIQAGQKNISLASVPIRVNEDLRPSRLVRSITSYINRSIVTIIRIFVVYRPFRFFGVIGSVLFSIGFLLGIRFLIKYFSGHGGGNVQSLILSAVLLIMGFQTILIAFVADLLSANRILIEDLRFTVKKLSSTEKNKKND</sequence>
<dbReference type="AlphaFoldDB" id="A0A144CAB9"/>
<dbReference type="RefSeq" id="WP_063143005.1">
    <property type="nucleotide sequence ID" value="NZ_FJXR01000002.1"/>
</dbReference>
<protein>
    <submittedName>
        <fullName evidence="3">Glycosyl transferase, family 2</fullName>
        <ecNumber evidence="3">2.4.1.-</ecNumber>
    </submittedName>
</protein>
<accession>A0A144CAB9</accession>
<feature type="transmembrane region" description="Helical" evidence="1">
    <location>
        <begin position="234"/>
        <end position="255"/>
    </location>
</feature>
<dbReference type="EMBL" id="FJXR01000002">
    <property type="protein sequence ID" value="CZU42841.1"/>
    <property type="molecule type" value="Genomic_DNA"/>
</dbReference>
<dbReference type="EC" id="2.4.1.-" evidence="3"/>
<dbReference type="SUPFAM" id="SSF53448">
    <property type="entry name" value="Nucleotide-diphospho-sugar transferases"/>
    <property type="match status" value="1"/>
</dbReference>
<reference evidence="3 4" key="1">
    <citation type="submission" date="2016-03" db="EMBL/GenBank/DDBJ databases">
        <authorList>
            <consortium name="Pathogen Informatics"/>
        </authorList>
    </citation>
    <scope>NUCLEOTIDE SEQUENCE [LARGE SCALE GENOMIC DNA]</scope>
    <source>
        <strain evidence="4">e1252</strain>
    </source>
</reference>
<dbReference type="PANTHER" id="PTHR48090:SF7">
    <property type="entry name" value="RFBJ PROTEIN"/>
    <property type="match status" value="1"/>
</dbReference>
<keyword evidence="3" id="KW-0808">Transferase</keyword>
<dbReference type="InterPro" id="IPR050256">
    <property type="entry name" value="Glycosyltransferase_2"/>
</dbReference>
<dbReference type="InterPro" id="IPR029044">
    <property type="entry name" value="Nucleotide-diphossugar_trans"/>
</dbReference>
<evidence type="ECO:0000313" key="3">
    <source>
        <dbReference type="EMBL" id="CZU42841.1"/>
    </source>
</evidence>
<evidence type="ECO:0000259" key="2">
    <source>
        <dbReference type="Pfam" id="PF00535"/>
    </source>
</evidence>
<dbReference type="Gene3D" id="3.90.550.10">
    <property type="entry name" value="Spore Coat Polysaccharide Biosynthesis Protein SpsA, Chain A"/>
    <property type="match status" value="1"/>
</dbReference>
<gene>
    <name evidence="3" type="primary">yfdH</name>
    <name evidence="3" type="ORF">SAMEA2273318_00504</name>
</gene>
<dbReference type="PANTHER" id="PTHR48090">
    <property type="entry name" value="UNDECAPRENYL-PHOSPHATE 4-DEOXY-4-FORMAMIDO-L-ARABINOSE TRANSFERASE-RELATED"/>
    <property type="match status" value="1"/>
</dbReference>
<name>A0A144CAB9_ENTCL</name>
<keyword evidence="1" id="KW-0812">Transmembrane</keyword>
<dbReference type="InterPro" id="IPR001173">
    <property type="entry name" value="Glyco_trans_2-like"/>
</dbReference>